<dbReference type="InterPro" id="IPR007173">
    <property type="entry name" value="ALO_C"/>
</dbReference>
<dbReference type="InterPro" id="IPR006094">
    <property type="entry name" value="Oxid_FAD_bind_N"/>
</dbReference>
<dbReference type="PANTHER" id="PTHR43762">
    <property type="entry name" value="L-GULONOLACTONE OXIDASE"/>
    <property type="match status" value="1"/>
</dbReference>
<dbReference type="GO" id="GO:0071949">
    <property type="term" value="F:FAD binding"/>
    <property type="evidence" value="ECO:0007669"/>
    <property type="project" value="InterPro"/>
</dbReference>
<dbReference type="Gene3D" id="3.30.465.10">
    <property type="match status" value="1"/>
</dbReference>
<dbReference type="GO" id="GO:0003885">
    <property type="term" value="F:D-arabinono-1,4-lactone oxidase activity"/>
    <property type="evidence" value="ECO:0007669"/>
    <property type="project" value="InterPro"/>
</dbReference>
<sequence>MKGLTVIFIYAALLLLILWWTSSDAEFLKAAGADTDYALQPWIYDDSDTNWHRAHNFMYETLSKHSYITFDLRYKAEPEYTFIRGKLVKFNCKDLADKAKEIKKVWKNNIQDLQEIVKQHESGVIRASGGHHTFNDISITQDTMIRTFNLKNVLNIDKEKKQITVESGILLQDINLCLADNDLALHTLPAIPFQSLGGVLSTSSHGSRWNMGTMSQAIVEVTMVLADGSVRTFTEKDPEFTAVQVNLGCLGVVHSYTVQCVDLYAIEHTKKKKLWPDVIKKLDKYLDKYLFFQCYIKPDTDDLQTTIYLRKKVDPNKFSKKELSKDRDTNVKKLDYKVDYGMYVLTKNQEASHYTEIEIAVPGEVFLEAINDTIQLIKNYRQEFNWNYGRSILIRFTGADTGLLSMTNGRESVFINIFQAAKTAKDPLVLSLFRDFQNLLTSKYLGRPHWGKYNEMTPELTEKVYGKANFDRFNAVRKQLDPNGIFSNDYVKRALGDV</sequence>
<evidence type="ECO:0000256" key="1">
    <source>
        <dbReference type="ARBA" id="ARBA00023002"/>
    </source>
</evidence>
<proteinExistence type="predicted"/>
<accession>A0A0F9J6W5</accession>
<feature type="domain" description="FAD-binding PCMH-type" evidence="2">
    <location>
        <begin position="95"/>
        <end position="263"/>
    </location>
</feature>
<evidence type="ECO:0000259" key="2">
    <source>
        <dbReference type="PROSITE" id="PS51387"/>
    </source>
</evidence>
<dbReference type="GO" id="GO:0016020">
    <property type="term" value="C:membrane"/>
    <property type="evidence" value="ECO:0007669"/>
    <property type="project" value="InterPro"/>
</dbReference>
<keyword evidence="1" id="KW-0560">Oxidoreductase</keyword>
<protein>
    <recommendedName>
        <fullName evidence="2">FAD-binding PCMH-type domain-containing protein</fullName>
    </recommendedName>
</protein>
<dbReference type="AlphaFoldDB" id="A0A0F9J6W5"/>
<dbReference type="PANTHER" id="PTHR43762:SF1">
    <property type="entry name" value="D-ARABINONO-1,4-LACTONE OXIDASE"/>
    <property type="match status" value="1"/>
</dbReference>
<dbReference type="EMBL" id="LAZR01017144">
    <property type="protein sequence ID" value="KKM01631.1"/>
    <property type="molecule type" value="Genomic_DNA"/>
</dbReference>
<reference evidence="3" key="1">
    <citation type="journal article" date="2015" name="Nature">
        <title>Complex archaea that bridge the gap between prokaryotes and eukaryotes.</title>
        <authorList>
            <person name="Spang A."/>
            <person name="Saw J.H."/>
            <person name="Jorgensen S.L."/>
            <person name="Zaremba-Niedzwiedzka K."/>
            <person name="Martijn J."/>
            <person name="Lind A.E."/>
            <person name="van Eijk R."/>
            <person name="Schleper C."/>
            <person name="Guy L."/>
            <person name="Ettema T.J."/>
        </authorList>
    </citation>
    <scope>NUCLEOTIDE SEQUENCE</scope>
</reference>
<comment type="caution">
    <text evidence="3">The sequence shown here is derived from an EMBL/GenBank/DDBJ whole genome shotgun (WGS) entry which is preliminary data.</text>
</comment>
<dbReference type="Gene3D" id="1.10.45.10">
    <property type="entry name" value="Vanillyl-alcohol Oxidase, Chain A, domain 4"/>
    <property type="match status" value="1"/>
</dbReference>
<dbReference type="InterPro" id="IPR010031">
    <property type="entry name" value="FAD_lactone_oxidase-like"/>
</dbReference>
<dbReference type="InterPro" id="IPR016169">
    <property type="entry name" value="FAD-bd_PCMH_sub2"/>
</dbReference>
<dbReference type="Pfam" id="PF01565">
    <property type="entry name" value="FAD_binding_4"/>
    <property type="match status" value="1"/>
</dbReference>
<dbReference type="SUPFAM" id="SSF56176">
    <property type="entry name" value="FAD-binding/transporter-associated domain-like"/>
    <property type="match status" value="1"/>
</dbReference>
<evidence type="ECO:0000313" key="3">
    <source>
        <dbReference type="EMBL" id="KKM01631.1"/>
    </source>
</evidence>
<dbReference type="InterPro" id="IPR016166">
    <property type="entry name" value="FAD-bd_PCMH"/>
</dbReference>
<gene>
    <name evidence="3" type="ORF">LCGC14_1792500</name>
</gene>
<dbReference type="PROSITE" id="PS51387">
    <property type="entry name" value="FAD_PCMH"/>
    <property type="match status" value="1"/>
</dbReference>
<organism evidence="3">
    <name type="scientific">marine sediment metagenome</name>
    <dbReference type="NCBI Taxonomy" id="412755"/>
    <lineage>
        <taxon>unclassified sequences</taxon>
        <taxon>metagenomes</taxon>
        <taxon>ecological metagenomes</taxon>
    </lineage>
</organism>
<dbReference type="Gene3D" id="3.30.70.2520">
    <property type="match status" value="1"/>
</dbReference>
<dbReference type="InterPro" id="IPR016171">
    <property type="entry name" value="Vanillyl_alc_oxidase_C-sub2"/>
</dbReference>
<dbReference type="InterPro" id="IPR036318">
    <property type="entry name" value="FAD-bd_PCMH-like_sf"/>
</dbReference>
<name>A0A0F9J6W5_9ZZZZ</name>
<dbReference type="Pfam" id="PF04030">
    <property type="entry name" value="ALO"/>
    <property type="match status" value="1"/>
</dbReference>